<dbReference type="RefSeq" id="WP_081169240.1">
    <property type="nucleotide sequence ID" value="NZ_LWBP01000206.1"/>
</dbReference>
<dbReference type="AlphaFoldDB" id="A0A1V9F8Q2"/>
<dbReference type="STRING" id="550983.A4R26_27445"/>
<organism evidence="2 3">
    <name type="scientific">Niastella populi</name>
    <dbReference type="NCBI Taxonomy" id="550983"/>
    <lineage>
        <taxon>Bacteria</taxon>
        <taxon>Pseudomonadati</taxon>
        <taxon>Bacteroidota</taxon>
        <taxon>Chitinophagia</taxon>
        <taxon>Chitinophagales</taxon>
        <taxon>Chitinophagaceae</taxon>
        <taxon>Niastella</taxon>
    </lineage>
</organism>
<dbReference type="Pfam" id="PF09414">
    <property type="entry name" value="RNA_ligase"/>
    <property type="match status" value="1"/>
</dbReference>
<dbReference type="PANTHER" id="PTHR43883:SF1">
    <property type="entry name" value="GLUCONOKINASE"/>
    <property type="match status" value="1"/>
</dbReference>
<dbReference type="PANTHER" id="PTHR43883">
    <property type="entry name" value="SLR0207 PROTEIN"/>
    <property type="match status" value="1"/>
</dbReference>
<gene>
    <name evidence="2" type="ORF">A4R26_27445</name>
</gene>
<accession>A0A1V9F8Q2</accession>
<proteinExistence type="predicted"/>
<dbReference type="InterPro" id="IPR021122">
    <property type="entry name" value="RNA_ligase_dom_REL/Rnl2"/>
</dbReference>
<dbReference type="Proteomes" id="UP000192276">
    <property type="component" value="Unassembled WGS sequence"/>
</dbReference>
<evidence type="ECO:0000259" key="1">
    <source>
        <dbReference type="Pfam" id="PF09414"/>
    </source>
</evidence>
<dbReference type="EMBL" id="LWBP01000206">
    <property type="protein sequence ID" value="OQP54728.1"/>
    <property type="molecule type" value="Genomic_DNA"/>
</dbReference>
<comment type="caution">
    <text evidence="2">The sequence shown here is derived from an EMBL/GenBank/DDBJ whole genome shotgun (WGS) entry which is preliminary data.</text>
</comment>
<dbReference type="OrthoDB" id="255834at2"/>
<dbReference type="SUPFAM" id="SSF56091">
    <property type="entry name" value="DNA ligase/mRNA capping enzyme, catalytic domain"/>
    <property type="match status" value="1"/>
</dbReference>
<keyword evidence="2" id="KW-0436">Ligase</keyword>
<reference evidence="3" key="1">
    <citation type="submission" date="2016-04" db="EMBL/GenBank/DDBJ databases">
        <authorList>
            <person name="Chen L."/>
            <person name="Zhuang W."/>
            <person name="Wang G."/>
        </authorList>
    </citation>
    <scope>NUCLEOTIDE SEQUENCE [LARGE SCALE GENOMIC DNA]</scope>
    <source>
        <strain evidence="3">208</strain>
    </source>
</reference>
<evidence type="ECO:0000313" key="2">
    <source>
        <dbReference type="EMBL" id="OQP54728.1"/>
    </source>
</evidence>
<sequence>MQSEKYGRTYHYPFSPGTTSDDRINYDYWSDLQQIKTVVHTEKLDGENNCLSKRGVFARSHAAPTTSPWTATLREFWQRVKNDLGGLEIFLENLYAVHSIRYQQLDHHFYVFAVREQDRWLSWEEVQFYAAMLDLPAVPQIEMEHTPGDRKLFEQKIMNIVTTAGAFEPVDTATGKRCTLEGIVSRNAAGFHRDEFAHNVFKWVRKGHVKTNEHWTRNWKRAGLKHEGGHYVDVNYQ</sequence>
<dbReference type="InterPro" id="IPR052732">
    <property type="entry name" value="Cell-binding_unc_protein"/>
</dbReference>
<protein>
    <submittedName>
        <fullName evidence="2">2'-5' RNA ligase</fullName>
    </submittedName>
</protein>
<evidence type="ECO:0000313" key="3">
    <source>
        <dbReference type="Proteomes" id="UP000192276"/>
    </source>
</evidence>
<dbReference type="Gene3D" id="3.30.470.30">
    <property type="entry name" value="DNA ligase/mRNA capping enzyme"/>
    <property type="match status" value="1"/>
</dbReference>
<dbReference type="GO" id="GO:0016874">
    <property type="term" value="F:ligase activity"/>
    <property type="evidence" value="ECO:0007669"/>
    <property type="project" value="UniProtKB-KW"/>
</dbReference>
<feature type="domain" description="RNA ligase" evidence="1">
    <location>
        <begin position="37"/>
        <end position="204"/>
    </location>
</feature>
<name>A0A1V9F8Q2_9BACT</name>
<keyword evidence="3" id="KW-1185">Reference proteome</keyword>